<dbReference type="InterPro" id="IPR036236">
    <property type="entry name" value="Znf_C2H2_sf"/>
</dbReference>
<feature type="compositionally biased region" description="Low complexity" evidence="6">
    <location>
        <begin position="544"/>
        <end position="561"/>
    </location>
</feature>
<sequence>QVHQHQDRGETFQCQLCPFTSSRHFSLKLHMRCHQHFLRTESKVKEEMPETEVKGSPQLNSDSCPGPQREGAGPDLTGSASVSKTPDVAGQPAGGVPPLLVKEEPKDDTGTSAAPFALSTVDRAPNNTKLKDSSDFVSNTASALFSQDISVKMASDFLMKLSGCSEPLTLNVSGNGPFTTSLGNLFPCFTTLIVKKSSLIYSLNVPSCNLKPLPLVLSQQAKREKKLSSFSEMKLKINSTAESFKENQTVKIKEEPMEVDIHDSQASVSPSQPSQNVGYSTLLGRDLSERIQKAPEGRVLPERSLFSQDISVKMASELLFQLSEKVSKEHNHNKDNTIRTTASPFFSEDTFRQSPFTSNSKDLLPSETALHGRTSAPETEKLGLEVGNGLPSWKFNDQLFPCDVCGKVFGRQQTLSRHLSLHTEERKYKCHLCPYAAKCRANLNQHLTVHSVKLVSTDTEDIVSAVTAEGSDGKKHPYYYSCHVCGFETEMNVQFVSHMSLHVDKEQWMFSICCTACDFVTMEEADMKAHVNNKHTAEERKTPSESNSPSSSSLSALSDSANSKEDADITPKNKGSNNLLVISVVPGSQTSVNTEEKSEKGFECVFCNFVCKTKNMFERHLQIHLITRMFECDVCHKFMKTPEQLLEHKKCHTVPTGGL</sequence>
<organism evidence="8 9">
    <name type="scientific">Dryoscopus gambensis</name>
    <dbReference type="NCBI Taxonomy" id="85069"/>
    <lineage>
        <taxon>Eukaryota</taxon>
        <taxon>Metazoa</taxon>
        <taxon>Chordata</taxon>
        <taxon>Craniata</taxon>
        <taxon>Vertebrata</taxon>
        <taxon>Euteleostomi</taxon>
        <taxon>Archelosauria</taxon>
        <taxon>Archosauria</taxon>
        <taxon>Dinosauria</taxon>
        <taxon>Saurischia</taxon>
        <taxon>Theropoda</taxon>
        <taxon>Coelurosauria</taxon>
        <taxon>Aves</taxon>
        <taxon>Neognathae</taxon>
        <taxon>Neoaves</taxon>
        <taxon>Telluraves</taxon>
        <taxon>Australaves</taxon>
        <taxon>Passeriformes</taxon>
        <taxon>Corvoidea</taxon>
        <taxon>Malaconotidae</taxon>
        <taxon>Dryoscopus</taxon>
    </lineage>
</organism>
<dbReference type="Pfam" id="PF00096">
    <property type="entry name" value="zf-C2H2"/>
    <property type="match status" value="1"/>
</dbReference>
<keyword evidence="3 5" id="KW-0863">Zinc-finger</keyword>
<proteinExistence type="predicted"/>
<gene>
    <name evidence="8" type="primary">Znf827</name>
    <name evidence="8" type="ORF">DRYGAM_R10331</name>
</gene>
<dbReference type="Gene3D" id="3.30.160.60">
    <property type="entry name" value="Classic Zinc Finger"/>
    <property type="match status" value="4"/>
</dbReference>
<dbReference type="GO" id="GO:0008270">
    <property type="term" value="F:zinc ion binding"/>
    <property type="evidence" value="ECO:0007669"/>
    <property type="project" value="UniProtKB-KW"/>
</dbReference>
<dbReference type="PROSITE" id="PS00028">
    <property type="entry name" value="ZINC_FINGER_C2H2_1"/>
    <property type="match status" value="3"/>
</dbReference>
<feature type="domain" description="C2H2-type" evidence="7">
    <location>
        <begin position="428"/>
        <end position="451"/>
    </location>
</feature>
<dbReference type="InterPro" id="IPR013087">
    <property type="entry name" value="Znf_C2H2_type"/>
</dbReference>
<dbReference type="FunFam" id="3.30.160.60:FF:000415">
    <property type="entry name" value="Zinc finger protein 827"/>
    <property type="match status" value="1"/>
</dbReference>
<name>A0A851DYJ7_9CORV</name>
<dbReference type="PANTHER" id="PTHR24403">
    <property type="entry name" value="ZINC FINGER PROTEIN"/>
    <property type="match status" value="1"/>
</dbReference>
<feature type="compositionally biased region" description="Basic and acidic residues" evidence="6">
    <location>
        <begin position="533"/>
        <end position="543"/>
    </location>
</feature>
<feature type="non-terminal residue" evidence="8">
    <location>
        <position position="1"/>
    </location>
</feature>
<feature type="domain" description="C2H2-type" evidence="7">
    <location>
        <begin position="400"/>
        <end position="427"/>
    </location>
</feature>
<keyword evidence="2" id="KW-0677">Repeat</keyword>
<dbReference type="GO" id="GO:0045944">
    <property type="term" value="P:positive regulation of transcription by RNA polymerase II"/>
    <property type="evidence" value="ECO:0007669"/>
    <property type="project" value="TreeGrafter"/>
</dbReference>
<dbReference type="EMBL" id="WEIT01000241">
    <property type="protein sequence ID" value="NWI72087.1"/>
    <property type="molecule type" value="Genomic_DNA"/>
</dbReference>
<dbReference type="FunFam" id="3.30.160.60:FF:000484">
    <property type="entry name" value="zinc finger protein 827 isoform X1"/>
    <property type="match status" value="1"/>
</dbReference>
<evidence type="ECO:0000256" key="2">
    <source>
        <dbReference type="ARBA" id="ARBA00022737"/>
    </source>
</evidence>
<dbReference type="AlphaFoldDB" id="A0A851DYJ7"/>
<dbReference type="InterPro" id="IPR050688">
    <property type="entry name" value="Zinc_finger/UBP_domain"/>
</dbReference>
<evidence type="ECO:0000256" key="3">
    <source>
        <dbReference type="ARBA" id="ARBA00022771"/>
    </source>
</evidence>
<accession>A0A851DYJ7</accession>
<dbReference type="PANTHER" id="PTHR24403:SF62">
    <property type="entry name" value="ZINC FINGER PROTEIN 827"/>
    <property type="match status" value="1"/>
</dbReference>
<dbReference type="SUPFAM" id="SSF57667">
    <property type="entry name" value="beta-beta-alpha zinc fingers"/>
    <property type="match status" value="2"/>
</dbReference>
<dbReference type="GO" id="GO:0005634">
    <property type="term" value="C:nucleus"/>
    <property type="evidence" value="ECO:0007669"/>
    <property type="project" value="TreeGrafter"/>
</dbReference>
<keyword evidence="9" id="KW-1185">Reference proteome</keyword>
<feature type="non-terminal residue" evidence="8">
    <location>
        <position position="659"/>
    </location>
</feature>
<reference evidence="8" key="1">
    <citation type="submission" date="2019-10" db="EMBL/GenBank/DDBJ databases">
        <title>Bird 10,000 Genomes (B10K) Project - Family phase.</title>
        <authorList>
            <person name="Zhang G."/>
        </authorList>
    </citation>
    <scope>NUCLEOTIDE SEQUENCE</scope>
    <source>
        <strain evidence="8">B10K-DU-002-56</strain>
        <tissue evidence="8">Muscle</tissue>
    </source>
</reference>
<protein>
    <submittedName>
        <fullName evidence="8">ZN827 protein</fullName>
    </submittedName>
</protein>
<evidence type="ECO:0000259" key="7">
    <source>
        <dbReference type="PROSITE" id="PS50157"/>
    </source>
</evidence>
<feature type="domain" description="C2H2-type" evidence="7">
    <location>
        <begin position="630"/>
        <end position="653"/>
    </location>
</feature>
<evidence type="ECO:0000313" key="8">
    <source>
        <dbReference type="EMBL" id="NWI72087.1"/>
    </source>
</evidence>
<feature type="region of interest" description="Disordered" evidence="6">
    <location>
        <begin position="44"/>
        <end position="120"/>
    </location>
</feature>
<evidence type="ECO:0000256" key="4">
    <source>
        <dbReference type="ARBA" id="ARBA00022833"/>
    </source>
</evidence>
<dbReference type="FunFam" id="3.30.160.60:FF:002599">
    <property type="entry name" value="Zinc finger protein 827"/>
    <property type="match status" value="1"/>
</dbReference>
<feature type="region of interest" description="Disordered" evidence="6">
    <location>
        <begin position="533"/>
        <end position="574"/>
    </location>
</feature>
<dbReference type="SMART" id="SM00355">
    <property type="entry name" value="ZnF_C2H2"/>
    <property type="match status" value="7"/>
</dbReference>
<keyword evidence="4" id="KW-0862">Zinc</keyword>
<keyword evidence="1" id="KW-0479">Metal-binding</keyword>
<comment type="caution">
    <text evidence="8">The sequence shown here is derived from an EMBL/GenBank/DDBJ whole genome shotgun (WGS) entry which is preliminary data.</text>
</comment>
<dbReference type="Proteomes" id="UP000604080">
    <property type="component" value="Unassembled WGS sequence"/>
</dbReference>
<evidence type="ECO:0000256" key="5">
    <source>
        <dbReference type="PROSITE-ProRule" id="PRU00042"/>
    </source>
</evidence>
<feature type="compositionally biased region" description="Basic and acidic residues" evidence="6">
    <location>
        <begin position="44"/>
        <end position="53"/>
    </location>
</feature>
<dbReference type="PROSITE" id="PS50157">
    <property type="entry name" value="ZINC_FINGER_C2H2_2"/>
    <property type="match status" value="3"/>
</dbReference>
<evidence type="ECO:0000256" key="1">
    <source>
        <dbReference type="ARBA" id="ARBA00022723"/>
    </source>
</evidence>
<feature type="compositionally biased region" description="Basic and acidic residues" evidence="6">
    <location>
        <begin position="562"/>
        <end position="571"/>
    </location>
</feature>
<evidence type="ECO:0000313" key="9">
    <source>
        <dbReference type="Proteomes" id="UP000604080"/>
    </source>
</evidence>
<evidence type="ECO:0000256" key="6">
    <source>
        <dbReference type="SAM" id="MobiDB-lite"/>
    </source>
</evidence>